<dbReference type="PANTHER" id="PTHR11786">
    <property type="entry name" value="N-HYDROXYARYLAMINE O-ACETYLTRANSFERASE"/>
    <property type="match status" value="1"/>
</dbReference>
<dbReference type="InterPro" id="IPR001447">
    <property type="entry name" value="Arylamine_N-AcTrfase"/>
</dbReference>
<dbReference type="Proteomes" id="UP001569414">
    <property type="component" value="Unassembled WGS sequence"/>
</dbReference>
<dbReference type="RefSeq" id="WP_371844009.1">
    <property type="nucleotide sequence ID" value="NZ_JBGMEL010000012.1"/>
</dbReference>
<evidence type="ECO:0000313" key="3">
    <source>
        <dbReference type="EMBL" id="MFA0791548.1"/>
    </source>
</evidence>
<protein>
    <submittedName>
        <fullName evidence="3">Arylamine N-acetyltransferase</fullName>
    </submittedName>
</protein>
<organism evidence="3 4">
    <name type="scientific">Microbulbifer echini</name>
    <dbReference type="NCBI Taxonomy" id="1529067"/>
    <lineage>
        <taxon>Bacteria</taxon>
        <taxon>Pseudomonadati</taxon>
        <taxon>Pseudomonadota</taxon>
        <taxon>Gammaproteobacteria</taxon>
        <taxon>Cellvibrionales</taxon>
        <taxon>Microbulbiferaceae</taxon>
        <taxon>Microbulbifer</taxon>
    </lineage>
</organism>
<comment type="caution">
    <text evidence="3">The sequence shown here is derived from an EMBL/GenBank/DDBJ whole genome shotgun (WGS) entry which is preliminary data.</text>
</comment>
<sequence>MGTLLWLKTEVMRKKMTGINYSRQQITSKYLADLGLSLEIRDIDFLAKLQSKHIARYSFNSLAVVLGQKISLDLPMIFDKIVERKRGGYCFEHNKLVFNILEELGFEVRLLLAKVVNGKSLDVPRTHRVNLLNFQGDKYIVDAGFGFQGPFYPIKLEVGLEQRQGDTCYRVLAHENGDYCFQILKDNEFLTLYTFDLRNYSEAECLPAHFYSCNYPSAVFVQNLVVSRKCFDDVKSLRNGDFYRRHKGKAQITKVSSSKILHRILSEDFELDLDFAVAEFLYSKFIDE</sequence>
<reference evidence="3 4" key="1">
    <citation type="submission" date="2024-08" db="EMBL/GenBank/DDBJ databases">
        <authorList>
            <person name="Ishaq N."/>
        </authorList>
    </citation>
    <scope>NUCLEOTIDE SEQUENCE [LARGE SCALE GENOMIC DNA]</scope>
    <source>
        <strain evidence="3 4">JCM 30400</strain>
    </source>
</reference>
<dbReference type="PRINTS" id="PR01543">
    <property type="entry name" value="ANATRNSFRASE"/>
</dbReference>
<dbReference type="Gene3D" id="3.30.2140.20">
    <property type="match status" value="1"/>
</dbReference>
<evidence type="ECO:0000256" key="1">
    <source>
        <dbReference type="ARBA" id="ARBA00006547"/>
    </source>
</evidence>
<comment type="similarity">
    <text evidence="1 2">Belongs to the arylamine N-acetyltransferase family.</text>
</comment>
<accession>A0ABV4NQ93</accession>
<name>A0ABV4NQ93_9GAMM</name>
<dbReference type="InterPro" id="IPR038765">
    <property type="entry name" value="Papain-like_cys_pep_sf"/>
</dbReference>
<dbReference type="PANTHER" id="PTHR11786:SF0">
    <property type="entry name" value="ARYLAMINE N-ACETYLTRANSFERASE 4-RELATED"/>
    <property type="match status" value="1"/>
</dbReference>
<evidence type="ECO:0000313" key="4">
    <source>
        <dbReference type="Proteomes" id="UP001569414"/>
    </source>
</evidence>
<gene>
    <name evidence="3" type="ORF">ACCI51_13400</name>
</gene>
<dbReference type="SUPFAM" id="SSF54001">
    <property type="entry name" value="Cysteine proteinases"/>
    <property type="match status" value="1"/>
</dbReference>
<dbReference type="InterPro" id="IPR053710">
    <property type="entry name" value="Arylamine_NAT_domain_sf"/>
</dbReference>
<evidence type="ECO:0000256" key="2">
    <source>
        <dbReference type="RuleBase" id="RU003452"/>
    </source>
</evidence>
<keyword evidence="4" id="KW-1185">Reference proteome</keyword>
<dbReference type="EMBL" id="JBGMEL010000012">
    <property type="protein sequence ID" value="MFA0791548.1"/>
    <property type="molecule type" value="Genomic_DNA"/>
</dbReference>
<dbReference type="Pfam" id="PF00797">
    <property type="entry name" value="Acetyltransf_2"/>
    <property type="match status" value="1"/>
</dbReference>
<proteinExistence type="inferred from homology"/>